<evidence type="ECO:0000256" key="1">
    <source>
        <dbReference type="ARBA" id="ARBA00023157"/>
    </source>
</evidence>
<evidence type="ECO:0000259" key="5">
    <source>
        <dbReference type="PROSITE" id="PS50240"/>
    </source>
</evidence>
<dbReference type="InterPro" id="IPR051333">
    <property type="entry name" value="CLIP_Serine_Protease"/>
</dbReference>
<comment type="similarity">
    <text evidence="2">Belongs to the peptidase S1 family. CLIP subfamily.</text>
</comment>
<reference evidence="6" key="1">
    <citation type="submission" date="2021-03" db="EMBL/GenBank/DDBJ databases">
        <title>Chromosome level genome of the anhydrobiotic midge Polypedilum vanderplanki.</title>
        <authorList>
            <person name="Yoshida Y."/>
            <person name="Kikawada T."/>
            <person name="Gusev O."/>
        </authorList>
    </citation>
    <scope>NUCLEOTIDE SEQUENCE</scope>
    <source>
        <strain evidence="6">NIAS01</strain>
        <tissue evidence="6">Whole body or cell culture</tissue>
    </source>
</reference>
<feature type="domain" description="Peptidase S1" evidence="5">
    <location>
        <begin position="54"/>
        <end position="291"/>
    </location>
</feature>
<dbReference type="PRINTS" id="PR00722">
    <property type="entry name" value="CHYMOTRYPSIN"/>
</dbReference>
<dbReference type="PROSITE" id="PS50240">
    <property type="entry name" value="TRYPSIN_DOM"/>
    <property type="match status" value="1"/>
</dbReference>
<dbReference type="Proteomes" id="UP001107558">
    <property type="component" value="Chromosome 3"/>
</dbReference>
<sequence length="292" mass="31300">MKFVALFLTIFVAFATAEIDNQVDWSNVSPIFQLIKQRLDERKNEPLQPPNRRIVNGQEAEPHQFPYQIALLIQSPTGTGLCGGSVISATAALTAAHCTSTGVTGYLLIAGAVNRVQIEPQQQRRQVPSSAFVPHPQYGPLRLVNDIAVIRVAEAFTLNNVVQAIALASNPNELHVDAVVTASGFGRYSDSHSRTSEVVLFTRKTVISNAQCSQSFPLLVVDSTICAVGTAGINNAVCNGDSGGPLTIIRNNESYQVGVVSFGSPQGCETGMPDGYARVSHFFTWISQTAGI</sequence>
<dbReference type="Gene3D" id="2.40.10.10">
    <property type="entry name" value="Trypsin-like serine proteases"/>
    <property type="match status" value="1"/>
</dbReference>
<dbReference type="EMBL" id="JADBJN010000003">
    <property type="protein sequence ID" value="KAG5673913.1"/>
    <property type="molecule type" value="Genomic_DNA"/>
</dbReference>
<dbReference type="InterPro" id="IPR009003">
    <property type="entry name" value="Peptidase_S1_PA"/>
</dbReference>
<feature type="signal peptide" evidence="4">
    <location>
        <begin position="1"/>
        <end position="17"/>
    </location>
</feature>
<dbReference type="SMART" id="SM00020">
    <property type="entry name" value="Tryp_SPc"/>
    <property type="match status" value="1"/>
</dbReference>
<evidence type="ECO:0000256" key="3">
    <source>
        <dbReference type="RuleBase" id="RU363034"/>
    </source>
</evidence>
<protein>
    <recommendedName>
        <fullName evidence="5">Peptidase S1 domain-containing protein</fullName>
    </recommendedName>
</protein>
<dbReference type="Pfam" id="PF00089">
    <property type="entry name" value="Trypsin"/>
    <property type="match status" value="1"/>
</dbReference>
<keyword evidence="7" id="KW-1185">Reference proteome</keyword>
<dbReference type="InterPro" id="IPR001314">
    <property type="entry name" value="Peptidase_S1A"/>
</dbReference>
<keyword evidence="3" id="KW-0645">Protease</keyword>
<organism evidence="6 7">
    <name type="scientific">Polypedilum vanderplanki</name>
    <name type="common">Sleeping chironomid midge</name>
    <dbReference type="NCBI Taxonomy" id="319348"/>
    <lineage>
        <taxon>Eukaryota</taxon>
        <taxon>Metazoa</taxon>
        <taxon>Ecdysozoa</taxon>
        <taxon>Arthropoda</taxon>
        <taxon>Hexapoda</taxon>
        <taxon>Insecta</taxon>
        <taxon>Pterygota</taxon>
        <taxon>Neoptera</taxon>
        <taxon>Endopterygota</taxon>
        <taxon>Diptera</taxon>
        <taxon>Nematocera</taxon>
        <taxon>Chironomoidea</taxon>
        <taxon>Chironomidae</taxon>
        <taxon>Chironominae</taxon>
        <taxon>Polypedilum</taxon>
        <taxon>Polypedilum</taxon>
    </lineage>
</organism>
<evidence type="ECO:0000256" key="4">
    <source>
        <dbReference type="SAM" id="SignalP"/>
    </source>
</evidence>
<keyword evidence="4" id="KW-0732">Signal</keyword>
<dbReference type="SUPFAM" id="SSF50494">
    <property type="entry name" value="Trypsin-like serine proteases"/>
    <property type="match status" value="1"/>
</dbReference>
<dbReference type="InterPro" id="IPR018114">
    <property type="entry name" value="TRYPSIN_HIS"/>
</dbReference>
<accession>A0A9J6BVH0</accession>
<keyword evidence="3" id="KW-0720">Serine protease</keyword>
<evidence type="ECO:0000313" key="7">
    <source>
        <dbReference type="Proteomes" id="UP001107558"/>
    </source>
</evidence>
<proteinExistence type="inferred from homology"/>
<dbReference type="PROSITE" id="PS00134">
    <property type="entry name" value="TRYPSIN_HIS"/>
    <property type="match status" value="1"/>
</dbReference>
<dbReference type="GO" id="GO:0006508">
    <property type="term" value="P:proteolysis"/>
    <property type="evidence" value="ECO:0007669"/>
    <property type="project" value="UniProtKB-KW"/>
</dbReference>
<gene>
    <name evidence="6" type="ORF">PVAND_003914</name>
</gene>
<dbReference type="FunFam" id="2.40.10.10:FF:000068">
    <property type="entry name" value="transmembrane protease serine 2"/>
    <property type="match status" value="1"/>
</dbReference>
<evidence type="ECO:0000256" key="2">
    <source>
        <dbReference type="ARBA" id="ARBA00024195"/>
    </source>
</evidence>
<evidence type="ECO:0000313" key="6">
    <source>
        <dbReference type="EMBL" id="KAG5673913.1"/>
    </source>
</evidence>
<dbReference type="OrthoDB" id="5565075at2759"/>
<dbReference type="CDD" id="cd00190">
    <property type="entry name" value="Tryp_SPc"/>
    <property type="match status" value="1"/>
</dbReference>
<dbReference type="InterPro" id="IPR001254">
    <property type="entry name" value="Trypsin_dom"/>
</dbReference>
<comment type="caution">
    <text evidence="6">The sequence shown here is derived from an EMBL/GenBank/DDBJ whole genome shotgun (WGS) entry which is preliminary data.</text>
</comment>
<dbReference type="PROSITE" id="PS00135">
    <property type="entry name" value="TRYPSIN_SER"/>
    <property type="match status" value="1"/>
</dbReference>
<keyword evidence="3" id="KW-0378">Hydrolase</keyword>
<feature type="chain" id="PRO_5039944924" description="Peptidase S1 domain-containing protein" evidence="4">
    <location>
        <begin position="18"/>
        <end position="292"/>
    </location>
</feature>
<dbReference type="PANTHER" id="PTHR24260">
    <property type="match status" value="1"/>
</dbReference>
<dbReference type="InterPro" id="IPR033116">
    <property type="entry name" value="TRYPSIN_SER"/>
</dbReference>
<dbReference type="InterPro" id="IPR043504">
    <property type="entry name" value="Peptidase_S1_PA_chymotrypsin"/>
</dbReference>
<name>A0A9J6BVH0_POLVA</name>
<dbReference type="PANTHER" id="PTHR24260:SF134">
    <property type="entry name" value="AT07769P-RELATED"/>
    <property type="match status" value="1"/>
</dbReference>
<keyword evidence="1" id="KW-1015">Disulfide bond</keyword>
<dbReference type="GO" id="GO:0004252">
    <property type="term" value="F:serine-type endopeptidase activity"/>
    <property type="evidence" value="ECO:0007669"/>
    <property type="project" value="InterPro"/>
</dbReference>
<dbReference type="AlphaFoldDB" id="A0A9J6BVH0"/>